<gene>
    <name evidence="1" type="ORF">AWC16_15310</name>
</gene>
<dbReference type="AlphaFoldDB" id="A0A1X1YFL3"/>
<dbReference type="RefSeq" id="WP_085265382.1">
    <property type="nucleotide sequence ID" value="NZ_JACKVG010000012.1"/>
</dbReference>
<evidence type="ECO:0000313" key="1">
    <source>
        <dbReference type="EMBL" id="ORW09888.1"/>
    </source>
</evidence>
<dbReference type="Proteomes" id="UP000193866">
    <property type="component" value="Unassembled WGS sequence"/>
</dbReference>
<sequence length="342" mass="34053">MQKSVSRSCATAGIALVGAGIVAVAPVTVSPMASAVSPAVALTAFYDDMDLGGVIDQVRLGTLTLGGLLSGLGLSDEGMGDLLKLATNVGTLGELLDFLGMGDLGLSPYSLTALLGLDTDLYLDFYQNLDLDLELDNFRLVDVLSGFGISPEIPLGLGQLLVGLSDGSLADAQLGSLLSDVGLLPAVLGLLTSTGDPLLTSLVSGLLGADDLEAFLNNVTFGDLLGGLSIGEPVSSLLANLGGAVLSVGNLTVGGILVDLGVADSTAGLTLNDLSGGLGGVLIGGPLGLEITGLLNGLDLGGLVGFLGLDDLSLNLGGLVGDWVNPYLADLLEGLAQVLVQG</sequence>
<organism evidence="1 2">
    <name type="scientific">Mycolicibacter longobardus</name>
    <dbReference type="NCBI Taxonomy" id="1108812"/>
    <lineage>
        <taxon>Bacteria</taxon>
        <taxon>Bacillati</taxon>
        <taxon>Actinomycetota</taxon>
        <taxon>Actinomycetes</taxon>
        <taxon>Mycobacteriales</taxon>
        <taxon>Mycobacteriaceae</taxon>
        <taxon>Mycolicibacter</taxon>
    </lineage>
</organism>
<comment type="caution">
    <text evidence="1">The sequence shown here is derived from an EMBL/GenBank/DDBJ whole genome shotgun (WGS) entry which is preliminary data.</text>
</comment>
<dbReference type="OrthoDB" id="4700616at2"/>
<name>A0A1X1YFL3_9MYCO</name>
<proteinExistence type="predicted"/>
<accession>A0A1X1YFL3</accession>
<evidence type="ECO:0000313" key="2">
    <source>
        <dbReference type="Proteomes" id="UP000193866"/>
    </source>
</evidence>
<reference evidence="1 2" key="1">
    <citation type="submission" date="2016-01" db="EMBL/GenBank/DDBJ databases">
        <title>The new phylogeny of the genus Mycobacterium.</title>
        <authorList>
            <person name="Tarcisio F."/>
            <person name="Conor M."/>
            <person name="Antonella G."/>
            <person name="Elisabetta G."/>
            <person name="Giulia F.S."/>
            <person name="Sara T."/>
            <person name="Anna F."/>
            <person name="Clotilde B."/>
            <person name="Roberto B."/>
            <person name="Veronica D.S."/>
            <person name="Fabio R."/>
            <person name="Monica P."/>
            <person name="Olivier J."/>
            <person name="Enrico T."/>
            <person name="Nicola S."/>
        </authorList>
    </citation>
    <scope>NUCLEOTIDE SEQUENCE [LARGE SCALE GENOMIC DNA]</scope>
    <source>
        <strain evidence="1 2">DSM 45394</strain>
    </source>
</reference>
<keyword evidence="2" id="KW-1185">Reference proteome</keyword>
<dbReference type="EMBL" id="LQPG01000026">
    <property type="protein sequence ID" value="ORW09888.1"/>
    <property type="molecule type" value="Genomic_DNA"/>
</dbReference>
<protein>
    <submittedName>
        <fullName evidence="1">Uncharacterized protein</fullName>
    </submittedName>
</protein>